<accession>A0A9R1TLU4</accession>
<dbReference type="InterPro" id="IPR027417">
    <property type="entry name" value="P-loop_NTPase"/>
</dbReference>
<proteinExistence type="inferred from homology"/>
<dbReference type="InterPro" id="IPR013525">
    <property type="entry name" value="ABC2_TM"/>
</dbReference>
<keyword evidence="5" id="KW-0547">Nucleotide-binding</keyword>
<dbReference type="PANTHER" id="PTHR48041:SF91">
    <property type="entry name" value="ABC TRANSPORTER G FAMILY MEMBER 28"/>
    <property type="match status" value="1"/>
</dbReference>
<name>A0A9R1TLU4_9HYME</name>
<feature type="transmembrane region" description="Helical" evidence="9">
    <location>
        <begin position="362"/>
        <end position="379"/>
    </location>
</feature>
<dbReference type="AlphaFoldDB" id="A0A9R1TLU4"/>
<feature type="transmembrane region" description="Helical" evidence="9">
    <location>
        <begin position="391"/>
        <end position="411"/>
    </location>
</feature>
<comment type="subcellular location">
    <subcellularLocation>
        <location evidence="1">Membrane</location>
        <topology evidence="1">Multi-pass membrane protein</topology>
    </subcellularLocation>
</comment>
<feature type="transmembrane region" description="Helical" evidence="9">
    <location>
        <begin position="469"/>
        <end position="489"/>
    </location>
</feature>
<dbReference type="GeneID" id="105271460"/>
<dbReference type="InterPro" id="IPR043926">
    <property type="entry name" value="ABCG_dom"/>
</dbReference>
<dbReference type="KEGG" id="fas:105271460"/>
<dbReference type="PANTHER" id="PTHR48041">
    <property type="entry name" value="ABC TRANSPORTER G FAMILY MEMBER 28"/>
    <property type="match status" value="1"/>
</dbReference>
<protein>
    <submittedName>
        <fullName evidence="12">Protein brown-like isoform X1</fullName>
    </submittedName>
</protein>
<dbReference type="GO" id="GO:0140359">
    <property type="term" value="F:ABC-type transporter activity"/>
    <property type="evidence" value="ECO:0007669"/>
    <property type="project" value="InterPro"/>
</dbReference>
<dbReference type="InterPro" id="IPR003593">
    <property type="entry name" value="AAA+_ATPase"/>
</dbReference>
<evidence type="ECO:0000256" key="4">
    <source>
        <dbReference type="ARBA" id="ARBA00022692"/>
    </source>
</evidence>
<dbReference type="PROSITE" id="PS00211">
    <property type="entry name" value="ABC_TRANSPORTER_1"/>
    <property type="match status" value="1"/>
</dbReference>
<dbReference type="Pfam" id="PF00005">
    <property type="entry name" value="ABC_tran"/>
    <property type="match status" value="1"/>
</dbReference>
<evidence type="ECO:0000256" key="2">
    <source>
        <dbReference type="ARBA" id="ARBA00005814"/>
    </source>
</evidence>
<keyword evidence="8 9" id="KW-0472">Membrane</keyword>
<dbReference type="OrthoDB" id="66620at2759"/>
<dbReference type="Proteomes" id="UP000694866">
    <property type="component" value="Unplaced"/>
</dbReference>
<dbReference type="InterPro" id="IPR003439">
    <property type="entry name" value="ABC_transporter-like_ATP-bd"/>
</dbReference>
<gene>
    <name evidence="12" type="primary">LOC105271460</name>
</gene>
<evidence type="ECO:0000256" key="1">
    <source>
        <dbReference type="ARBA" id="ARBA00004141"/>
    </source>
</evidence>
<dbReference type="InterPro" id="IPR050352">
    <property type="entry name" value="ABCG_transporters"/>
</dbReference>
<evidence type="ECO:0000256" key="3">
    <source>
        <dbReference type="ARBA" id="ARBA00022448"/>
    </source>
</evidence>
<keyword evidence="4 9" id="KW-0812">Transmembrane</keyword>
<feature type="transmembrane region" description="Helical" evidence="9">
    <location>
        <begin position="582"/>
        <end position="604"/>
    </location>
</feature>
<evidence type="ECO:0000256" key="7">
    <source>
        <dbReference type="ARBA" id="ARBA00022989"/>
    </source>
</evidence>
<feature type="domain" description="ABC transporter" evidence="10">
    <location>
        <begin position="27"/>
        <end position="270"/>
    </location>
</feature>
<keyword evidence="6" id="KW-0067">ATP-binding</keyword>
<comment type="similarity">
    <text evidence="2">Belongs to the ABC transporter superfamily. ABCG family. Eye pigment precursor importer (TC 3.A.1.204) subfamily.</text>
</comment>
<dbReference type="GO" id="GO:0016887">
    <property type="term" value="F:ATP hydrolysis activity"/>
    <property type="evidence" value="ECO:0007669"/>
    <property type="project" value="InterPro"/>
</dbReference>
<evidence type="ECO:0000256" key="9">
    <source>
        <dbReference type="SAM" id="Phobius"/>
    </source>
</evidence>
<dbReference type="RefSeq" id="XP_011311323.1">
    <property type="nucleotide sequence ID" value="XM_011313021.1"/>
</dbReference>
<dbReference type="InterPro" id="IPR017871">
    <property type="entry name" value="ABC_transporter-like_CS"/>
</dbReference>
<dbReference type="GO" id="GO:0005524">
    <property type="term" value="F:ATP binding"/>
    <property type="evidence" value="ECO:0007669"/>
    <property type="project" value="UniProtKB-KW"/>
</dbReference>
<evidence type="ECO:0000313" key="11">
    <source>
        <dbReference type="Proteomes" id="UP000694866"/>
    </source>
</evidence>
<organism evidence="11 12">
    <name type="scientific">Fopius arisanus</name>
    <dbReference type="NCBI Taxonomy" id="64838"/>
    <lineage>
        <taxon>Eukaryota</taxon>
        <taxon>Metazoa</taxon>
        <taxon>Ecdysozoa</taxon>
        <taxon>Arthropoda</taxon>
        <taxon>Hexapoda</taxon>
        <taxon>Insecta</taxon>
        <taxon>Pterygota</taxon>
        <taxon>Neoptera</taxon>
        <taxon>Endopterygota</taxon>
        <taxon>Hymenoptera</taxon>
        <taxon>Apocrita</taxon>
        <taxon>Ichneumonoidea</taxon>
        <taxon>Braconidae</taxon>
        <taxon>Opiinae</taxon>
        <taxon>Fopius</taxon>
    </lineage>
</organism>
<dbReference type="SUPFAM" id="SSF52540">
    <property type="entry name" value="P-loop containing nucleoside triphosphate hydrolases"/>
    <property type="match status" value="1"/>
</dbReference>
<feature type="transmembrane region" description="Helical" evidence="9">
    <location>
        <begin position="501"/>
        <end position="521"/>
    </location>
</feature>
<feature type="transmembrane region" description="Helical" evidence="9">
    <location>
        <begin position="431"/>
        <end position="457"/>
    </location>
</feature>
<dbReference type="GO" id="GO:0016020">
    <property type="term" value="C:membrane"/>
    <property type="evidence" value="ECO:0007669"/>
    <property type="project" value="UniProtKB-SubCell"/>
</dbReference>
<dbReference type="SMART" id="SM00382">
    <property type="entry name" value="AAA"/>
    <property type="match status" value="1"/>
</dbReference>
<evidence type="ECO:0000313" key="12">
    <source>
        <dbReference type="RefSeq" id="XP_011311323.1"/>
    </source>
</evidence>
<dbReference type="Pfam" id="PF01061">
    <property type="entry name" value="ABC2_membrane"/>
    <property type="match status" value="1"/>
</dbReference>
<evidence type="ECO:0000256" key="6">
    <source>
        <dbReference type="ARBA" id="ARBA00022840"/>
    </source>
</evidence>
<keyword evidence="3" id="KW-0813">Transport</keyword>
<sequence length="614" mass="68520">MSDCDKFLGADVQGLNPFDRINDRLLLSWENLSVEVGGKRDYFSGKFSGGQVVLRDAKGWTETGQLVAIMGPSGAGKTTLLASLARLTEPVAGSIRLNGVELSKGDMSKIASFVPQVDPLPVMLTTGEYISFSCALRLDACMSAREKNLMATRIIEDLELADSRDVLISKISGGERKRVSIAAEIITQPRILFLDEPTTGLDSSSAFRVIQSIKVAAHHSIVLCSIHQPAITLYDLFTHVIFLTEGRTAFSGSLDAAKTFFQSEGYNCPHGFDEAEYYIRILSARHSEDLGTDLHRNNAEKICDAYSRSTSSDFSWKIEEGPLGFQIENIQKSSNWFVQFHWLTWRYYLENRRTIINGSVAFLYYAVSIVLVGVFYIGIDTERQSGVKDAMGMLYMTGTELVYSSTYTVLYEVQSEIPIYLRERKFYSPSAYYLAMLFSWMPKVLLKSLFLTISILVIFKYKVMTISMFLEYLAATTACGVCASAYGIMMSCHFADVNVASSIMAPIDLLALLMAGVFYNLRNSSGIASWLKYLSIFHYSHELMAVIHWSRIKRIQCDVEHLPCSKTGSEVLAEYGYSQGDLGFTVGGLFILTGATLFMGFLGVMRRRTIKSLY</sequence>
<reference evidence="12" key="1">
    <citation type="submission" date="2025-08" db="UniProtKB">
        <authorList>
            <consortium name="RefSeq"/>
        </authorList>
    </citation>
    <scope>IDENTIFICATION</scope>
    <source>
        <strain evidence="12">USDA-PBARC FA_bdor</strain>
        <tissue evidence="12">Whole organism</tissue>
    </source>
</reference>
<keyword evidence="7 9" id="KW-1133">Transmembrane helix</keyword>
<evidence type="ECO:0000256" key="8">
    <source>
        <dbReference type="ARBA" id="ARBA00023136"/>
    </source>
</evidence>
<evidence type="ECO:0000256" key="5">
    <source>
        <dbReference type="ARBA" id="ARBA00022741"/>
    </source>
</evidence>
<dbReference type="Gene3D" id="3.40.50.300">
    <property type="entry name" value="P-loop containing nucleotide triphosphate hydrolases"/>
    <property type="match status" value="1"/>
</dbReference>
<dbReference type="PROSITE" id="PS50893">
    <property type="entry name" value="ABC_TRANSPORTER_2"/>
    <property type="match status" value="1"/>
</dbReference>
<keyword evidence="11" id="KW-1185">Reference proteome</keyword>
<dbReference type="Pfam" id="PF19055">
    <property type="entry name" value="ABC2_membrane_7"/>
    <property type="match status" value="1"/>
</dbReference>
<evidence type="ECO:0000259" key="10">
    <source>
        <dbReference type="PROSITE" id="PS50893"/>
    </source>
</evidence>